<gene>
    <name evidence="6" type="ORF">RRG08_029598</name>
</gene>
<name>A0AAE0XPK9_9GAST</name>
<feature type="binding site" evidence="4">
    <location>
        <position position="495"/>
    </location>
    <ligand>
        <name>L-glutamate</name>
        <dbReference type="ChEBI" id="CHEBI:29985"/>
    </ligand>
</feature>
<sequence length="641" mass="68686">MHSSVRQSLGSAQRDGQDFCSCVISKGKHFLPVNTLLAQHLQMMGEQSTSKRPVILAILIGAVLIAVGLAVGLAIGLRDDDDDNSSNSSKNGGSPSTATYKSSTGTYKYAAVVADSSVCSEIGTDILGRKRGNAIDAAVASAFCTGLLNAHSAGIGGGSFIIIYDSEKNEWHAIDSREAAAGQAYRDMYAGEGGLEKSLSGGLASGVPGEVLGLWEVHRRLGKLPWADVVRPSTKLCQDGVPLTEAVHKAVLSTLKTNEMKSDFAYYFDENNNVRPVGSLIKMPLLAQTFQTIQDDPASFYNGSLAEKIVQDLADKGGIISLDDMKNYKLKWTAPTVLPLPGGYTVYSIPAPGSGAVLSYILSILAGYKMSPSSVASKESEILTYHRIIEAFKFAFGKRTEMGDEDFVDIKELVKNMTTLAFGEATRALIDDMKTHGTAYYNPSAAIAEDHGTTHISILDGQGSAVSITGTINTYFGSRVKGSRSGIVFNNEMNDFSVPNTTNYFGLPPSPANFIEPGKRPMSSMCPAIVWDTNQNKVRMITGASGGSRITTSTAMNIMDLLWFGRSLPESVDMPRMHHQLIPDSIILENDFPKDIEEGLKAKGHEVSYRGGMSVVQAIDVTEDGIVGTADFRKGGEPRGL</sequence>
<dbReference type="InterPro" id="IPR029055">
    <property type="entry name" value="Ntn_hydrolases_N"/>
</dbReference>
<dbReference type="EMBL" id="JAWDGP010007897">
    <property type="protein sequence ID" value="KAK3701125.1"/>
    <property type="molecule type" value="Genomic_DNA"/>
</dbReference>
<keyword evidence="5" id="KW-0812">Transmembrane</keyword>
<dbReference type="GO" id="GO:0006751">
    <property type="term" value="P:glutathione catabolic process"/>
    <property type="evidence" value="ECO:0007669"/>
    <property type="project" value="InterPro"/>
</dbReference>
<evidence type="ECO:0000256" key="4">
    <source>
        <dbReference type="PIRSR" id="PIRSR600101-2"/>
    </source>
</evidence>
<reference evidence="6" key="1">
    <citation type="journal article" date="2023" name="G3 (Bethesda)">
        <title>A reference genome for the long-term kleptoplast-retaining sea slug Elysia crispata morphotype clarki.</title>
        <authorList>
            <person name="Eastman K.E."/>
            <person name="Pendleton A.L."/>
            <person name="Shaikh M.A."/>
            <person name="Suttiyut T."/>
            <person name="Ogas R."/>
            <person name="Tomko P."/>
            <person name="Gavelis G."/>
            <person name="Widhalm J.R."/>
            <person name="Wisecaver J.H."/>
        </authorList>
    </citation>
    <scope>NUCLEOTIDE SEQUENCE</scope>
    <source>
        <strain evidence="6">ECLA1</strain>
    </source>
</reference>
<dbReference type="InterPro" id="IPR043138">
    <property type="entry name" value="GGT_lsub"/>
</dbReference>
<feature type="transmembrane region" description="Helical" evidence="5">
    <location>
        <begin position="54"/>
        <end position="77"/>
    </location>
</feature>
<dbReference type="PROSITE" id="PS00462">
    <property type="entry name" value="G_GLU_TRANSPEPTIDASE"/>
    <property type="match status" value="1"/>
</dbReference>
<feature type="active site" description="Nucleophile" evidence="3">
    <location>
        <position position="453"/>
    </location>
</feature>
<proteinExistence type="inferred from homology"/>
<dbReference type="PRINTS" id="PR01210">
    <property type="entry name" value="GGTRANSPTASE"/>
</dbReference>
<feature type="binding site" evidence="4">
    <location>
        <position position="547"/>
    </location>
    <ligand>
        <name>L-glutamate</name>
        <dbReference type="ChEBI" id="CHEBI:29985"/>
    </ligand>
</feature>
<dbReference type="InterPro" id="IPR043137">
    <property type="entry name" value="GGT_ssub_C"/>
</dbReference>
<dbReference type="FunFam" id="1.10.246.130:FF:000002">
    <property type="entry name" value="glutathione hydrolase 1 proenzyme"/>
    <property type="match status" value="1"/>
</dbReference>
<feature type="binding site" evidence="4">
    <location>
        <position position="177"/>
    </location>
    <ligand>
        <name>L-glutamate</name>
        <dbReference type="ChEBI" id="CHEBI:29985"/>
    </ligand>
</feature>
<dbReference type="Gene3D" id="3.60.20.40">
    <property type="match status" value="1"/>
</dbReference>
<dbReference type="Gene3D" id="1.10.246.130">
    <property type="match status" value="1"/>
</dbReference>
<evidence type="ECO:0000256" key="2">
    <source>
        <dbReference type="ARBA" id="ARBA00084097"/>
    </source>
</evidence>
<evidence type="ECO:0000256" key="1">
    <source>
        <dbReference type="ARBA" id="ARBA00009381"/>
    </source>
</evidence>
<dbReference type="PANTHER" id="PTHR11686:SF9">
    <property type="entry name" value="RE13973P"/>
    <property type="match status" value="1"/>
</dbReference>
<dbReference type="AlphaFoldDB" id="A0AAE0XPK9"/>
<protein>
    <recommendedName>
        <fullName evidence="8">Gamma-glutamyltransferase</fullName>
    </recommendedName>
</protein>
<keyword evidence="5" id="KW-0472">Membrane</keyword>
<keyword evidence="2" id="KW-1199">Hemostasis impairing toxin</keyword>
<evidence type="ECO:0000256" key="3">
    <source>
        <dbReference type="PIRSR" id="PIRSR600101-1"/>
    </source>
</evidence>
<dbReference type="Proteomes" id="UP001283361">
    <property type="component" value="Unassembled WGS sequence"/>
</dbReference>
<evidence type="ECO:0000256" key="5">
    <source>
        <dbReference type="SAM" id="Phobius"/>
    </source>
</evidence>
<evidence type="ECO:0008006" key="8">
    <source>
        <dbReference type="Google" id="ProtNLM"/>
    </source>
</evidence>
<dbReference type="InterPro" id="IPR055262">
    <property type="entry name" value="GGT_CS"/>
</dbReference>
<dbReference type="GO" id="GO:0005886">
    <property type="term" value="C:plasma membrane"/>
    <property type="evidence" value="ECO:0007669"/>
    <property type="project" value="TreeGrafter"/>
</dbReference>
<dbReference type="PANTHER" id="PTHR11686">
    <property type="entry name" value="GAMMA GLUTAMYL TRANSPEPTIDASE"/>
    <property type="match status" value="1"/>
</dbReference>
<dbReference type="InterPro" id="IPR000101">
    <property type="entry name" value="GGT_peptidase"/>
</dbReference>
<keyword evidence="5" id="KW-1133">Transmembrane helix</keyword>
<organism evidence="6 7">
    <name type="scientific">Elysia crispata</name>
    <name type="common">lettuce slug</name>
    <dbReference type="NCBI Taxonomy" id="231223"/>
    <lineage>
        <taxon>Eukaryota</taxon>
        <taxon>Metazoa</taxon>
        <taxon>Spiralia</taxon>
        <taxon>Lophotrochozoa</taxon>
        <taxon>Mollusca</taxon>
        <taxon>Gastropoda</taxon>
        <taxon>Heterobranchia</taxon>
        <taxon>Euthyneura</taxon>
        <taxon>Panpulmonata</taxon>
        <taxon>Sacoglossa</taxon>
        <taxon>Placobranchoidea</taxon>
        <taxon>Plakobranchidae</taxon>
        <taxon>Elysia</taxon>
    </lineage>
</organism>
<comment type="caution">
    <text evidence="6">The sequence shown here is derived from an EMBL/GenBank/DDBJ whole genome shotgun (WGS) entry which is preliminary data.</text>
</comment>
<keyword evidence="7" id="KW-1185">Reference proteome</keyword>
<evidence type="ECO:0000313" key="6">
    <source>
        <dbReference type="EMBL" id="KAK3701125.1"/>
    </source>
</evidence>
<feature type="binding site" evidence="4">
    <location>
        <begin position="471"/>
        <end position="473"/>
    </location>
    <ligand>
        <name>L-glutamate</name>
        <dbReference type="ChEBI" id="CHEBI:29985"/>
    </ligand>
</feature>
<dbReference type="FunFam" id="3.60.20.40:FF:000001">
    <property type="entry name" value="Gamma-glutamyltranspeptidase 1"/>
    <property type="match status" value="1"/>
</dbReference>
<evidence type="ECO:0000313" key="7">
    <source>
        <dbReference type="Proteomes" id="UP001283361"/>
    </source>
</evidence>
<accession>A0AAE0XPK9</accession>
<dbReference type="NCBIfam" id="TIGR00066">
    <property type="entry name" value="g_glut_trans"/>
    <property type="match status" value="1"/>
</dbReference>
<dbReference type="GO" id="GO:0036374">
    <property type="term" value="F:glutathione hydrolase activity"/>
    <property type="evidence" value="ECO:0007669"/>
    <property type="project" value="InterPro"/>
</dbReference>
<feature type="binding site" evidence="4">
    <location>
        <begin position="523"/>
        <end position="524"/>
    </location>
    <ligand>
        <name>L-glutamate</name>
        <dbReference type="ChEBI" id="CHEBI:29985"/>
    </ligand>
</feature>
<comment type="similarity">
    <text evidence="1">Belongs to the gamma-glutamyltransferase family.</text>
</comment>
<dbReference type="SUPFAM" id="SSF56235">
    <property type="entry name" value="N-terminal nucleophile aminohydrolases (Ntn hydrolases)"/>
    <property type="match status" value="1"/>
</dbReference>
<keyword evidence="2" id="KW-1202">Platelet aggregation activating toxin</keyword>
<keyword evidence="2" id="KW-0800">Toxin</keyword>
<dbReference type="Pfam" id="PF01019">
    <property type="entry name" value="G_glu_transpept"/>
    <property type="match status" value="1"/>
</dbReference>